<evidence type="ECO:0000313" key="7">
    <source>
        <dbReference type="Proteomes" id="UP001153069"/>
    </source>
</evidence>
<dbReference type="PANTHER" id="PTHR43918:SF4">
    <property type="entry name" value="CARBOXYLIC ESTER HYDROLASE"/>
    <property type="match status" value="1"/>
</dbReference>
<feature type="compositionally biased region" description="Polar residues" evidence="4">
    <location>
        <begin position="632"/>
        <end position="641"/>
    </location>
</feature>
<evidence type="ECO:0000256" key="2">
    <source>
        <dbReference type="ARBA" id="ARBA00022801"/>
    </source>
</evidence>
<dbReference type="PANTHER" id="PTHR43918">
    <property type="entry name" value="ACETYLCHOLINESTERASE"/>
    <property type="match status" value="1"/>
</dbReference>
<dbReference type="InterPro" id="IPR002018">
    <property type="entry name" value="CarbesteraseB"/>
</dbReference>
<name>A0A9N8EJK4_9STRA</name>
<evidence type="ECO:0000259" key="5">
    <source>
        <dbReference type="Pfam" id="PF00135"/>
    </source>
</evidence>
<evidence type="ECO:0000256" key="4">
    <source>
        <dbReference type="SAM" id="MobiDB-lite"/>
    </source>
</evidence>
<dbReference type="GO" id="GO:0005615">
    <property type="term" value="C:extracellular space"/>
    <property type="evidence" value="ECO:0007669"/>
    <property type="project" value="TreeGrafter"/>
</dbReference>
<evidence type="ECO:0000256" key="1">
    <source>
        <dbReference type="ARBA" id="ARBA00005964"/>
    </source>
</evidence>
<evidence type="ECO:0000313" key="6">
    <source>
        <dbReference type="EMBL" id="CAB9520289.1"/>
    </source>
</evidence>
<keyword evidence="2 3" id="KW-0378">Hydrolase</keyword>
<evidence type="ECO:0000256" key="3">
    <source>
        <dbReference type="RuleBase" id="RU361235"/>
    </source>
</evidence>
<dbReference type="Proteomes" id="UP001153069">
    <property type="component" value="Unassembled WGS sequence"/>
</dbReference>
<gene>
    <name evidence="6" type="ORF">SEMRO_1089_G240090.1</name>
</gene>
<dbReference type="Gene3D" id="3.40.50.1820">
    <property type="entry name" value="alpha/beta hydrolase"/>
    <property type="match status" value="1"/>
</dbReference>
<dbReference type="EC" id="3.1.1.-" evidence="3"/>
<feature type="compositionally biased region" description="Basic and acidic residues" evidence="4">
    <location>
        <begin position="647"/>
        <end position="656"/>
    </location>
</feature>
<dbReference type="Pfam" id="PF00135">
    <property type="entry name" value="COesterase"/>
    <property type="match status" value="1"/>
</dbReference>
<dbReference type="AlphaFoldDB" id="A0A9N8EJK4"/>
<dbReference type="EMBL" id="CAICTM010001087">
    <property type="protein sequence ID" value="CAB9520289.1"/>
    <property type="molecule type" value="Genomic_DNA"/>
</dbReference>
<comment type="similarity">
    <text evidence="1 3">Belongs to the type-B carboxylesterase/lipase family.</text>
</comment>
<sequence>MAYWFLVSGVHDDPDRHEWIFFEVGLDLTRSAVFCNERSRAHYLNFQQFHNTQHNEKRRNMKLTGFTLAVAFATAKLATAQTPLAVDFPTGASVIGSSENGVDSFLGIQYATVGDRFSRSIQLDLPDDVETIAKEYGSNCHQAYPGLPEFLYQPRQEAEECLYLNIWRPSNISLEEPLPIMVWIHGGGFMIGSGADAVYNGSNLARSQHVMVITLNYRLGALGFLPQDDTGVGAMNGIYDQLMALKWVQSNAAGFGGNVDEVTLLGESAGGESICMLSVSPLAKGLFHRAVLQSGECRFNHWMRDVPNEDYEYAFEAVSNLINATGVVSLDELKNSSLVDAASLNFMSAAVGWSVIVLDREILPEHPRVLYEDPENIVPSAFLVGANSNEDTTFMGVSTDIYLQLAEFGLNESIHSLVGSMYGSQIAADVWDAYNAEDNYDNDVTAAFSQFHGDWYIRCPTRAFASHVAPLVPENVYMYNFAHFSITDPMMFFGLAPFVDTTTWSSHLAMNPFVFGTLDGWVHDFVNGSLTQEDWDLSDEIMTRFANFAKSGNPNVVADQSDVTPLVEWKPVPAGRNEITTSFLRSSSSSVEASNSSLPVLVFSLGTSQLEALPEKTHQCAAFPFDSVDVNSPSITNSSSEPENELAVDKQDASNDQATKEELEGALHSSSGRIVWNSEQKVVCVTGFALLFLLGF</sequence>
<proteinExistence type="inferred from homology"/>
<feature type="domain" description="Carboxylesterase type B" evidence="5">
    <location>
        <begin position="97"/>
        <end position="574"/>
    </location>
</feature>
<dbReference type="GO" id="GO:0003990">
    <property type="term" value="F:acetylcholinesterase activity"/>
    <property type="evidence" value="ECO:0007669"/>
    <property type="project" value="TreeGrafter"/>
</dbReference>
<comment type="caution">
    <text evidence="6">The sequence shown here is derived from an EMBL/GenBank/DDBJ whole genome shotgun (WGS) entry which is preliminary data.</text>
</comment>
<feature type="region of interest" description="Disordered" evidence="4">
    <location>
        <begin position="632"/>
        <end position="656"/>
    </location>
</feature>
<accession>A0A9N8EJK4</accession>
<dbReference type="InterPro" id="IPR029058">
    <property type="entry name" value="AB_hydrolase_fold"/>
</dbReference>
<dbReference type="GO" id="GO:0019695">
    <property type="term" value="P:choline metabolic process"/>
    <property type="evidence" value="ECO:0007669"/>
    <property type="project" value="TreeGrafter"/>
</dbReference>
<dbReference type="SUPFAM" id="SSF53474">
    <property type="entry name" value="alpha/beta-Hydrolases"/>
    <property type="match status" value="1"/>
</dbReference>
<dbReference type="GO" id="GO:0006581">
    <property type="term" value="P:acetylcholine catabolic process"/>
    <property type="evidence" value="ECO:0007669"/>
    <property type="project" value="TreeGrafter"/>
</dbReference>
<keyword evidence="7" id="KW-1185">Reference proteome</keyword>
<dbReference type="InterPro" id="IPR019826">
    <property type="entry name" value="Carboxylesterase_B_AS"/>
</dbReference>
<dbReference type="GO" id="GO:0005886">
    <property type="term" value="C:plasma membrane"/>
    <property type="evidence" value="ECO:0007669"/>
    <property type="project" value="TreeGrafter"/>
</dbReference>
<reference evidence="6" key="1">
    <citation type="submission" date="2020-06" db="EMBL/GenBank/DDBJ databases">
        <authorList>
            <consortium name="Plant Systems Biology data submission"/>
        </authorList>
    </citation>
    <scope>NUCLEOTIDE SEQUENCE</scope>
    <source>
        <strain evidence="6">D6</strain>
    </source>
</reference>
<organism evidence="6 7">
    <name type="scientific">Seminavis robusta</name>
    <dbReference type="NCBI Taxonomy" id="568900"/>
    <lineage>
        <taxon>Eukaryota</taxon>
        <taxon>Sar</taxon>
        <taxon>Stramenopiles</taxon>
        <taxon>Ochrophyta</taxon>
        <taxon>Bacillariophyta</taxon>
        <taxon>Bacillariophyceae</taxon>
        <taxon>Bacillariophycidae</taxon>
        <taxon>Naviculales</taxon>
        <taxon>Naviculaceae</taxon>
        <taxon>Seminavis</taxon>
    </lineage>
</organism>
<dbReference type="PROSITE" id="PS00122">
    <property type="entry name" value="CARBOXYLESTERASE_B_1"/>
    <property type="match status" value="1"/>
</dbReference>
<dbReference type="OrthoDB" id="408631at2759"/>
<dbReference type="InterPro" id="IPR050654">
    <property type="entry name" value="AChE-related_enzymes"/>
</dbReference>
<protein>
    <recommendedName>
        <fullName evidence="3">Carboxylic ester hydrolase</fullName>
        <ecNumber evidence="3">3.1.1.-</ecNumber>
    </recommendedName>
</protein>